<dbReference type="Proteomes" id="UP000669179">
    <property type="component" value="Unassembled WGS sequence"/>
</dbReference>
<evidence type="ECO:0000313" key="4">
    <source>
        <dbReference type="Proteomes" id="UP000669179"/>
    </source>
</evidence>
<dbReference type="PANTHER" id="PTHR33744">
    <property type="entry name" value="CARBOHYDRATE DIACID REGULATOR"/>
    <property type="match status" value="1"/>
</dbReference>
<evidence type="ECO:0000259" key="1">
    <source>
        <dbReference type="Pfam" id="PF13556"/>
    </source>
</evidence>
<feature type="domain" description="PucR-like N-terminal" evidence="2">
    <location>
        <begin position="35"/>
        <end position="151"/>
    </location>
</feature>
<evidence type="ECO:0000259" key="2">
    <source>
        <dbReference type="Pfam" id="PF25906"/>
    </source>
</evidence>
<dbReference type="InterPro" id="IPR025736">
    <property type="entry name" value="PucR_C-HTH_dom"/>
</dbReference>
<reference evidence="3" key="1">
    <citation type="submission" date="2021-03" db="EMBL/GenBank/DDBJ databases">
        <authorList>
            <person name="Kanchanasin P."/>
            <person name="Saeng-In P."/>
            <person name="Phongsopitanun W."/>
            <person name="Yuki M."/>
            <person name="Kudo T."/>
            <person name="Ohkuma M."/>
            <person name="Tanasupawat S."/>
        </authorList>
    </citation>
    <scope>NUCLEOTIDE SEQUENCE</scope>
    <source>
        <strain evidence="3">GKU 128</strain>
    </source>
</reference>
<evidence type="ECO:0000313" key="3">
    <source>
        <dbReference type="EMBL" id="MBO2455733.1"/>
    </source>
</evidence>
<organism evidence="3 4">
    <name type="scientific">Actinomadura barringtoniae</name>
    <dbReference type="NCBI Taxonomy" id="1427535"/>
    <lineage>
        <taxon>Bacteria</taxon>
        <taxon>Bacillati</taxon>
        <taxon>Actinomycetota</taxon>
        <taxon>Actinomycetes</taxon>
        <taxon>Streptosporangiales</taxon>
        <taxon>Thermomonosporaceae</taxon>
        <taxon>Actinomadura</taxon>
    </lineage>
</organism>
<dbReference type="AlphaFoldDB" id="A0A939PSZ5"/>
<dbReference type="InterPro" id="IPR042070">
    <property type="entry name" value="PucR_C-HTH_sf"/>
</dbReference>
<dbReference type="Pfam" id="PF13556">
    <property type="entry name" value="HTH_30"/>
    <property type="match status" value="1"/>
</dbReference>
<dbReference type="PANTHER" id="PTHR33744:SF1">
    <property type="entry name" value="DNA-BINDING TRANSCRIPTIONAL ACTIVATOR ADER"/>
    <property type="match status" value="1"/>
</dbReference>
<name>A0A939PSZ5_9ACTN</name>
<comment type="caution">
    <text evidence="3">The sequence shown here is derived from an EMBL/GenBank/DDBJ whole genome shotgun (WGS) entry which is preliminary data.</text>
</comment>
<gene>
    <name evidence="3" type="ORF">J4573_52265</name>
</gene>
<sequence>MGQPRLDTRPFEAIPRELAARLRPYTRQDGAPEGGQDFLDGFCSLIEDPQSAREHVASRCVDLGRQLAREGRDLADVHGRLRRSGRAVWRTLNGAVDALDLDRAVLGHIAEAHFGYLDAVSELVARGHDAETSGTADAQHRRRTRLLALLLADPGTGPNAGVDADAVGEAARSAGWDPPRTAAVVNLHPRDVTDREFPPMPPDVLVDVDGAEPCLLLPDPDGPGRLRLLEPLLPRWIVAVGPTVPLSRAAESARWAREAALLARRGTLPHHEVIRTIDHVPTLVVFQAQDLIEQLAAERLAPLNELTPVQAERLSETLLALLENRFNATEVGELLHIHPQTVRYRLRHLEELFGDELRDPRRCLEIEMILHARAQERPQGKESYSE</sequence>
<dbReference type="InterPro" id="IPR051448">
    <property type="entry name" value="CdaR-like_regulators"/>
</dbReference>
<dbReference type="RefSeq" id="WP_208263956.1">
    <property type="nucleotide sequence ID" value="NZ_JAGEOJ010000041.1"/>
</dbReference>
<dbReference type="InterPro" id="IPR058663">
    <property type="entry name" value="PucR-like_N"/>
</dbReference>
<accession>A0A939PSZ5</accession>
<keyword evidence="4" id="KW-1185">Reference proteome</keyword>
<dbReference type="EMBL" id="JAGEOJ010000041">
    <property type="protein sequence ID" value="MBO2455733.1"/>
    <property type="molecule type" value="Genomic_DNA"/>
</dbReference>
<dbReference type="Gene3D" id="1.10.10.2840">
    <property type="entry name" value="PucR C-terminal helix-turn-helix domain"/>
    <property type="match status" value="1"/>
</dbReference>
<protein>
    <submittedName>
        <fullName evidence="3">Helix-turn-helix domain-containing protein</fullName>
    </submittedName>
</protein>
<proteinExistence type="predicted"/>
<feature type="domain" description="PucR C-terminal helix-turn-helix" evidence="1">
    <location>
        <begin position="314"/>
        <end position="372"/>
    </location>
</feature>
<dbReference type="Pfam" id="PF25906">
    <property type="entry name" value="PucR-like_N"/>
    <property type="match status" value="1"/>
</dbReference>